<name>A0AAN6YWY5_9PEZI</name>
<feature type="region of interest" description="Disordered" evidence="1">
    <location>
        <begin position="78"/>
        <end position="101"/>
    </location>
</feature>
<dbReference type="AlphaFoldDB" id="A0AAN6YWY5"/>
<comment type="caution">
    <text evidence="2">The sequence shown here is derived from an EMBL/GenBank/DDBJ whole genome shotgun (WGS) entry which is preliminary data.</text>
</comment>
<gene>
    <name evidence="2" type="ORF">N656DRAFT_12177</name>
</gene>
<proteinExistence type="predicted"/>
<dbReference type="RefSeq" id="XP_064674695.1">
    <property type="nucleotide sequence ID" value="XM_064808554.1"/>
</dbReference>
<dbReference type="EMBL" id="MU853332">
    <property type="protein sequence ID" value="KAK4117125.1"/>
    <property type="molecule type" value="Genomic_DNA"/>
</dbReference>
<protein>
    <submittedName>
        <fullName evidence="2">Uncharacterized protein</fullName>
    </submittedName>
</protein>
<evidence type="ECO:0000256" key="1">
    <source>
        <dbReference type="SAM" id="MobiDB-lite"/>
    </source>
</evidence>
<sequence length="146" mass="16334">MPRLDPKCRFTVMPDSQVSVENELRQIESRVRVPLMFNGCSWISMRGFPKTLLGSPRRRITPYPGISMQWPLDQKKLCRPTHRSRPLPPSRKDTRASPNGSLKLELSQRTAFLGSAHCRQAALATVRCPASLLILLGPSSTKPLAS</sequence>
<dbReference type="Proteomes" id="UP001302812">
    <property type="component" value="Unassembled WGS sequence"/>
</dbReference>
<reference evidence="2" key="2">
    <citation type="submission" date="2023-05" db="EMBL/GenBank/DDBJ databases">
        <authorList>
            <consortium name="Lawrence Berkeley National Laboratory"/>
            <person name="Steindorff A."/>
            <person name="Hensen N."/>
            <person name="Bonometti L."/>
            <person name="Westerberg I."/>
            <person name="Brannstrom I.O."/>
            <person name="Guillou S."/>
            <person name="Cros-Aarteil S."/>
            <person name="Calhoun S."/>
            <person name="Haridas S."/>
            <person name="Kuo A."/>
            <person name="Mondo S."/>
            <person name="Pangilinan J."/>
            <person name="Riley R."/>
            <person name="Labutti K."/>
            <person name="Andreopoulos B."/>
            <person name="Lipzen A."/>
            <person name="Chen C."/>
            <person name="Yanf M."/>
            <person name="Daum C."/>
            <person name="Ng V."/>
            <person name="Clum A."/>
            <person name="Ohm R."/>
            <person name="Martin F."/>
            <person name="Silar P."/>
            <person name="Natvig D."/>
            <person name="Lalanne C."/>
            <person name="Gautier V."/>
            <person name="Ament-Velasquez S.L."/>
            <person name="Kruys A."/>
            <person name="Hutchinson M.I."/>
            <person name="Powell A.J."/>
            <person name="Barry K."/>
            <person name="Miller A.N."/>
            <person name="Grigoriev I.V."/>
            <person name="Debuchy R."/>
            <person name="Gladieux P."/>
            <person name="Thoren M.H."/>
            <person name="Johannesson H."/>
        </authorList>
    </citation>
    <scope>NUCLEOTIDE SEQUENCE</scope>
    <source>
        <strain evidence="2">CBS 508.74</strain>
    </source>
</reference>
<dbReference type="GeneID" id="89932677"/>
<reference evidence="2" key="1">
    <citation type="journal article" date="2023" name="Mol. Phylogenet. Evol.">
        <title>Genome-scale phylogeny and comparative genomics of the fungal order Sordariales.</title>
        <authorList>
            <person name="Hensen N."/>
            <person name="Bonometti L."/>
            <person name="Westerberg I."/>
            <person name="Brannstrom I.O."/>
            <person name="Guillou S."/>
            <person name="Cros-Aarteil S."/>
            <person name="Calhoun S."/>
            <person name="Haridas S."/>
            <person name="Kuo A."/>
            <person name="Mondo S."/>
            <person name="Pangilinan J."/>
            <person name="Riley R."/>
            <person name="LaButti K."/>
            <person name="Andreopoulos B."/>
            <person name="Lipzen A."/>
            <person name="Chen C."/>
            <person name="Yan M."/>
            <person name="Daum C."/>
            <person name="Ng V."/>
            <person name="Clum A."/>
            <person name="Steindorff A."/>
            <person name="Ohm R.A."/>
            <person name="Martin F."/>
            <person name="Silar P."/>
            <person name="Natvig D.O."/>
            <person name="Lalanne C."/>
            <person name="Gautier V."/>
            <person name="Ament-Velasquez S.L."/>
            <person name="Kruys A."/>
            <person name="Hutchinson M.I."/>
            <person name="Powell A.J."/>
            <person name="Barry K."/>
            <person name="Miller A.N."/>
            <person name="Grigoriev I.V."/>
            <person name="Debuchy R."/>
            <person name="Gladieux P."/>
            <person name="Hiltunen Thoren M."/>
            <person name="Johannesson H."/>
        </authorList>
    </citation>
    <scope>NUCLEOTIDE SEQUENCE</scope>
    <source>
        <strain evidence="2">CBS 508.74</strain>
    </source>
</reference>
<accession>A0AAN6YWY5</accession>
<evidence type="ECO:0000313" key="3">
    <source>
        <dbReference type="Proteomes" id="UP001302812"/>
    </source>
</evidence>
<evidence type="ECO:0000313" key="2">
    <source>
        <dbReference type="EMBL" id="KAK4117125.1"/>
    </source>
</evidence>
<keyword evidence="3" id="KW-1185">Reference proteome</keyword>
<organism evidence="2 3">
    <name type="scientific">Canariomyces notabilis</name>
    <dbReference type="NCBI Taxonomy" id="2074819"/>
    <lineage>
        <taxon>Eukaryota</taxon>
        <taxon>Fungi</taxon>
        <taxon>Dikarya</taxon>
        <taxon>Ascomycota</taxon>
        <taxon>Pezizomycotina</taxon>
        <taxon>Sordariomycetes</taxon>
        <taxon>Sordariomycetidae</taxon>
        <taxon>Sordariales</taxon>
        <taxon>Chaetomiaceae</taxon>
        <taxon>Canariomyces</taxon>
    </lineage>
</organism>